<dbReference type="OrthoDB" id="8482304at2"/>
<dbReference type="EMBL" id="SZNQ01000001">
    <property type="protein sequence ID" value="TKS99549.1"/>
    <property type="molecule type" value="Genomic_DNA"/>
</dbReference>
<dbReference type="SUPFAM" id="SSF46894">
    <property type="entry name" value="C-terminal effector domain of the bipartite response regulators"/>
    <property type="match status" value="1"/>
</dbReference>
<dbReference type="Proteomes" id="UP000305929">
    <property type="component" value="Unassembled WGS sequence"/>
</dbReference>
<dbReference type="Gene3D" id="1.10.10.10">
    <property type="entry name" value="Winged helix-like DNA-binding domain superfamily/Winged helix DNA-binding domain"/>
    <property type="match status" value="1"/>
</dbReference>
<evidence type="ECO:0000259" key="1">
    <source>
        <dbReference type="PROSITE" id="PS50043"/>
    </source>
</evidence>
<organism evidence="2 3">
    <name type="scientific">Streptomyces lasalocidi</name>
    <name type="common">Streptomyces lasaliensis</name>
    <dbReference type="NCBI Taxonomy" id="324833"/>
    <lineage>
        <taxon>Bacteria</taxon>
        <taxon>Bacillati</taxon>
        <taxon>Actinomycetota</taxon>
        <taxon>Actinomycetes</taxon>
        <taxon>Kitasatosporales</taxon>
        <taxon>Streptomycetaceae</taxon>
        <taxon>Streptomyces</taxon>
    </lineage>
</organism>
<dbReference type="InterPro" id="IPR000792">
    <property type="entry name" value="Tscrpt_reg_LuxR_C"/>
</dbReference>
<dbReference type="InterPro" id="IPR016032">
    <property type="entry name" value="Sig_transdc_resp-reg_C-effctor"/>
</dbReference>
<protein>
    <submittedName>
        <fullName evidence="2">Response regulator transcription factor</fullName>
    </submittedName>
</protein>
<dbReference type="PROSITE" id="PS50043">
    <property type="entry name" value="HTH_LUXR_2"/>
    <property type="match status" value="1"/>
</dbReference>
<feature type="domain" description="HTH luxR-type" evidence="1">
    <location>
        <begin position="1"/>
        <end position="44"/>
    </location>
</feature>
<evidence type="ECO:0000313" key="2">
    <source>
        <dbReference type="EMBL" id="TKS99549.1"/>
    </source>
</evidence>
<dbReference type="AlphaFoldDB" id="A0A4U5WDB9"/>
<gene>
    <name evidence="2" type="ORF">E4U91_05035</name>
</gene>
<name>A0A4U5WDB9_STRLS</name>
<sequence length="54" mass="6085">MPNRQVAQCVHLSPHTVNYYLRRIYGKLGIRSGVALARYVHDHGLEPGGALRSR</sequence>
<dbReference type="GO" id="GO:0003677">
    <property type="term" value="F:DNA binding"/>
    <property type="evidence" value="ECO:0007669"/>
    <property type="project" value="InterPro"/>
</dbReference>
<evidence type="ECO:0000313" key="3">
    <source>
        <dbReference type="Proteomes" id="UP000305929"/>
    </source>
</evidence>
<dbReference type="InterPro" id="IPR036388">
    <property type="entry name" value="WH-like_DNA-bd_sf"/>
</dbReference>
<keyword evidence="3" id="KW-1185">Reference proteome</keyword>
<dbReference type="Pfam" id="PF00196">
    <property type="entry name" value="GerE"/>
    <property type="match status" value="1"/>
</dbReference>
<reference evidence="2 3" key="1">
    <citation type="submission" date="2019-04" db="EMBL/GenBank/DDBJ databases">
        <title>Streptomyces lasaliensis sp. nov., an Actinomycete isolated from soil which produces the polyether antibiotic lasalocid.</title>
        <authorList>
            <person name="Erwin G."/>
            <person name="Haber C."/>
        </authorList>
    </citation>
    <scope>NUCLEOTIDE SEQUENCE [LARGE SCALE GENOMIC DNA]</scope>
    <source>
        <strain evidence="2 3">X-537</strain>
    </source>
</reference>
<accession>A0A4U5WDB9</accession>
<dbReference type="GO" id="GO:0006355">
    <property type="term" value="P:regulation of DNA-templated transcription"/>
    <property type="evidence" value="ECO:0007669"/>
    <property type="project" value="InterPro"/>
</dbReference>
<dbReference type="RefSeq" id="WP_137305548.1">
    <property type="nucleotide sequence ID" value="NZ_SZNQ01000001.1"/>
</dbReference>
<proteinExistence type="predicted"/>
<comment type="caution">
    <text evidence="2">The sequence shown here is derived from an EMBL/GenBank/DDBJ whole genome shotgun (WGS) entry which is preliminary data.</text>
</comment>